<name>A0A9Q3H1K4_9BASI</name>
<proteinExistence type="predicted"/>
<protein>
    <submittedName>
        <fullName evidence="1">Uncharacterized protein</fullName>
    </submittedName>
</protein>
<evidence type="ECO:0000313" key="2">
    <source>
        <dbReference type="Proteomes" id="UP000765509"/>
    </source>
</evidence>
<organism evidence="1 2">
    <name type="scientific">Austropuccinia psidii MF-1</name>
    <dbReference type="NCBI Taxonomy" id="1389203"/>
    <lineage>
        <taxon>Eukaryota</taxon>
        <taxon>Fungi</taxon>
        <taxon>Dikarya</taxon>
        <taxon>Basidiomycota</taxon>
        <taxon>Pucciniomycotina</taxon>
        <taxon>Pucciniomycetes</taxon>
        <taxon>Pucciniales</taxon>
        <taxon>Sphaerophragmiaceae</taxon>
        <taxon>Austropuccinia</taxon>
    </lineage>
</organism>
<accession>A0A9Q3H1K4</accession>
<evidence type="ECO:0000313" key="1">
    <source>
        <dbReference type="EMBL" id="MBW0486100.1"/>
    </source>
</evidence>
<gene>
    <name evidence="1" type="ORF">O181_025815</name>
</gene>
<comment type="caution">
    <text evidence="1">The sequence shown here is derived from an EMBL/GenBank/DDBJ whole genome shotgun (WGS) entry which is preliminary data.</text>
</comment>
<keyword evidence="2" id="KW-1185">Reference proteome</keyword>
<dbReference type="Proteomes" id="UP000765509">
    <property type="component" value="Unassembled WGS sequence"/>
</dbReference>
<sequence>MLQVIVQLVTDAQNKKNPKKEIFNDDPNSGAKYPRKIFDMDWVAVFTPDGDRSFHACIVSVDRDSENPMFLPFHRDDTAMGTVRMIWNRGFFHTG</sequence>
<dbReference type="AlphaFoldDB" id="A0A9Q3H1K4"/>
<reference evidence="1" key="1">
    <citation type="submission" date="2021-03" db="EMBL/GenBank/DDBJ databases">
        <title>Draft genome sequence of rust myrtle Austropuccinia psidii MF-1, a brazilian biotype.</title>
        <authorList>
            <person name="Quecine M.C."/>
            <person name="Pachon D.M.R."/>
            <person name="Bonatelli M.L."/>
            <person name="Correr F.H."/>
            <person name="Franceschini L.M."/>
            <person name="Leite T.F."/>
            <person name="Margarido G.R.A."/>
            <person name="Almeida C.A."/>
            <person name="Ferrarezi J.A."/>
            <person name="Labate C.A."/>
        </authorList>
    </citation>
    <scope>NUCLEOTIDE SEQUENCE</scope>
    <source>
        <strain evidence="1">MF-1</strain>
    </source>
</reference>
<dbReference type="EMBL" id="AVOT02008479">
    <property type="protein sequence ID" value="MBW0486100.1"/>
    <property type="molecule type" value="Genomic_DNA"/>
</dbReference>